<dbReference type="FunFam" id="2.60.120.920:FF:000004">
    <property type="entry name" value="Butyrophilin subfamily 1 member A1"/>
    <property type="match status" value="1"/>
</dbReference>
<dbReference type="FunFam" id="2.60.40.10:FF:000088">
    <property type="entry name" value="Butyrophilin subfamily 1 member A1"/>
    <property type="match status" value="1"/>
</dbReference>
<dbReference type="InterPro" id="IPR013320">
    <property type="entry name" value="ConA-like_dom_sf"/>
</dbReference>
<dbReference type="InterPro" id="IPR001870">
    <property type="entry name" value="B30.2/SPRY"/>
</dbReference>
<keyword evidence="3" id="KW-0732">Signal</keyword>
<protein>
    <recommendedName>
        <fullName evidence="12">Butyrophilin subfamily 1 member A1-like</fullName>
    </recommendedName>
</protein>
<feature type="domain" description="Ig-like" evidence="9">
    <location>
        <begin position="1"/>
        <end position="55"/>
    </location>
</feature>
<proteinExistence type="predicted"/>
<keyword evidence="2 7" id="KW-0812">Transmembrane</keyword>
<evidence type="ECO:0000256" key="2">
    <source>
        <dbReference type="ARBA" id="ARBA00022692"/>
    </source>
</evidence>
<keyword evidence="6" id="KW-0393">Immunoglobulin domain</keyword>
<dbReference type="Gene3D" id="2.60.120.920">
    <property type="match status" value="1"/>
</dbReference>
<dbReference type="SUPFAM" id="SSF49899">
    <property type="entry name" value="Concanavalin A-like lectins/glucanases"/>
    <property type="match status" value="1"/>
</dbReference>
<evidence type="ECO:0000256" key="7">
    <source>
        <dbReference type="SAM" id="Phobius"/>
    </source>
</evidence>
<comment type="subcellular location">
    <subcellularLocation>
        <location evidence="1">Membrane</location>
        <topology evidence="1">Single-pass type I membrane protein</topology>
    </subcellularLocation>
</comment>
<dbReference type="Gene3D" id="2.60.40.10">
    <property type="entry name" value="Immunoglobulins"/>
    <property type="match status" value="2"/>
</dbReference>
<name>A0A151MXP6_ALLMI</name>
<dbReference type="EMBL" id="AKHW03004720">
    <property type="protein sequence ID" value="KYO29218.1"/>
    <property type="molecule type" value="Genomic_DNA"/>
</dbReference>
<dbReference type="PROSITE" id="PS50835">
    <property type="entry name" value="IG_LIKE"/>
    <property type="match status" value="1"/>
</dbReference>
<reference evidence="10 11" key="1">
    <citation type="journal article" date="2012" name="Genome Biol.">
        <title>Sequencing three crocodilian genomes to illuminate the evolution of archosaurs and amniotes.</title>
        <authorList>
            <person name="St John J.A."/>
            <person name="Braun E.L."/>
            <person name="Isberg S.R."/>
            <person name="Miles L.G."/>
            <person name="Chong A.Y."/>
            <person name="Gongora J."/>
            <person name="Dalzell P."/>
            <person name="Moran C."/>
            <person name="Bed'hom B."/>
            <person name="Abzhanov A."/>
            <person name="Burgess S.C."/>
            <person name="Cooksey A.M."/>
            <person name="Castoe T.A."/>
            <person name="Crawford N.G."/>
            <person name="Densmore L.D."/>
            <person name="Drew J.C."/>
            <person name="Edwards S.V."/>
            <person name="Faircloth B.C."/>
            <person name="Fujita M.K."/>
            <person name="Greenwold M.J."/>
            <person name="Hoffmann F.G."/>
            <person name="Howard J.M."/>
            <person name="Iguchi T."/>
            <person name="Janes D.E."/>
            <person name="Khan S.Y."/>
            <person name="Kohno S."/>
            <person name="de Koning A.J."/>
            <person name="Lance S.L."/>
            <person name="McCarthy F.M."/>
            <person name="McCormack J.E."/>
            <person name="Merchant M.E."/>
            <person name="Peterson D.G."/>
            <person name="Pollock D.D."/>
            <person name="Pourmand N."/>
            <person name="Raney B.J."/>
            <person name="Roessler K.A."/>
            <person name="Sanford J.R."/>
            <person name="Sawyer R.H."/>
            <person name="Schmidt C.J."/>
            <person name="Triplett E.W."/>
            <person name="Tuberville T.D."/>
            <person name="Venegas-Anaya M."/>
            <person name="Howard J.T."/>
            <person name="Jarvis E.D."/>
            <person name="Guillette L.J.Jr."/>
            <person name="Glenn T.C."/>
            <person name="Green R.E."/>
            <person name="Ray D.A."/>
        </authorList>
    </citation>
    <scope>NUCLEOTIDE SEQUENCE [LARGE SCALE GENOMIC DNA]</scope>
    <source>
        <strain evidence="10">KSC_2009_1</strain>
    </source>
</reference>
<evidence type="ECO:0000256" key="5">
    <source>
        <dbReference type="ARBA" id="ARBA00023136"/>
    </source>
</evidence>
<dbReference type="eggNOG" id="ENOG502QSRZ">
    <property type="taxonomic scope" value="Eukaryota"/>
</dbReference>
<dbReference type="InterPro" id="IPR007110">
    <property type="entry name" value="Ig-like_dom"/>
</dbReference>
<comment type="caution">
    <text evidence="10">The sequence shown here is derived from an EMBL/GenBank/DDBJ whole genome shotgun (WGS) entry which is preliminary data.</text>
</comment>
<evidence type="ECO:0000256" key="4">
    <source>
        <dbReference type="ARBA" id="ARBA00022989"/>
    </source>
</evidence>
<accession>A0A151MXP6</accession>
<keyword evidence="11" id="KW-1185">Reference proteome</keyword>
<dbReference type="AlphaFoldDB" id="A0A151MXP6"/>
<dbReference type="InterPro" id="IPR013783">
    <property type="entry name" value="Ig-like_fold"/>
</dbReference>
<gene>
    <name evidence="10" type="ORF">Y1Q_0005910</name>
</gene>
<dbReference type="InterPro" id="IPR036179">
    <property type="entry name" value="Ig-like_dom_sf"/>
</dbReference>
<feature type="transmembrane region" description="Helical" evidence="7">
    <location>
        <begin position="159"/>
        <end position="181"/>
    </location>
</feature>
<dbReference type="InterPro" id="IPR006574">
    <property type="entry name" value="PRY"/>
</dbReference>
<feature type="domain" description="B30.2/SPRY" evidence="8">
    <location>
        <begin position="194"/>
        <end position="384"/>
    </location>
</feature>
<dbReference type="Pfam" id="PF22705">
    <property type="entry name" value="C2-set_3"/>
    <property type="match status" value="1"/>
</dbReference>
<dbReference type="Pfam" id="PF13765">
    <property type="entry name" value="PRY"/>
    <property type="match status" value="1"/>
</dbReference>
<dbReference type="GO" id="GO:0016020">
    <property type="term" value="C:membrane"/>
    <property type="evidence" value="ECO:0007669"/>
    <property type="project" value="UniProtKB-SubCell"/>
</dbReference>
<organism evidence="10 11">
    <name type="scientific">Alligator mississippiensis</name>
    <name type="common">American alligator</name>
    <dbReference type="NCBI Taxonomy" id="8496"/>
    <lineage>
        <taxon>Eukaryota</taxon>
        <taxon>Metazoa</taxon>
        <taxon>Chordata</taxon>
        <taxon>Craniata</taxon>
        <taxon>Vertebrata</taxon>
        <taxon>Euteleostomi</taxon>
        <taxon>Archelosauria</taxon>
        <taxon>Archosauria</taxon>
        <taxon>Crocodylia</taxon>
        <taxon>Alligatoridae</taxon>
        <taxon>Alligatorinae</taxon>
        <taxon>Alligator</taxon>
    </lineage>
</organism>
<evidence type="ECO:0000256" key="6">
    <source>
        <dbReference type="ARBA" id="ARBA00023319"/>
    </source>
</evidence>
<dbReference type="Proteomes" id="UP000050525">
    <property type="component" value="Unassembled WGS sequence"/>
</dbReference>
<dbReference type="CDD" id="cd12888">
    <property type="entry name" value="SPRY_PRY_TRIM7_like"/>
    <property type="match status" value="1"/>
</dbReference>
<evidence type="ECO:0000313" key="11">
    <source>
        <dbReference type="Proteomes" id="UP000050525"/>
    </source>
</evidence>
<evidence type="ECO:0000259" key="8">
    <source>
        <dbReference type="PROSITE" id="PS50188"/>
    </source>
</evidence>
<evidence type="ECO:0008006" key="12">
    <source>
        <dbReference type="Google" id="ProtNLM"/>
    </source>
</evidence>
<dbReference type="InterPro" id="IPR053896">
    <property type="entry name" value="BTN3A2-like_Ig-C"/>
</dbReference>
<evidence type="ECO:0000259" key="9">
    <source>
        <dbReference type="PROSITE" id="PS50835"/>
    </source>
</evidence>
<sequence>MPEYERRTVFWKDDITDGNVSLRILNIRPSDEGQYTCLVDDDITSEAAVIELKVAALGSNPIISVEDYQKGGIRVTCRSAEWYPEPQVLWRNAQGHHIASLSEIKSPKVNGLFETEISVVINGHSNQNLSCWIRNSLLDQEKESAIHISALFFPSVNTWMVALSMILVIVLSFIILNIYLFRITGNLQQELGWKRAVICPGLGQTAPPLEKEDVTLDPDTAHPYLVLSEDGKSVRWTHTRQQLPKNPERFYTQSCVLGHEGFTSGRHWWEVEMGKGKYWAVGVAREFVRRKGEIRFNPEEGSWAVQRCKGQCKALTAPDPTPLPLDRECSRVRVYLDRAGGKVSFLNANTAAPIFTFPLASFTGERIQPWFWVVSGEVKLRQCQ</sequence>
<dbReference type="SMART" id="SM00589">
    <property type="entry name" value="PRY"/>
    <property type="match status" value="1"/>
</dbReference>
<dbReference type="InterPro" id="IPR043136">
    <property type="entry name" value="B30.2/SPRY_sf"/>
</dbReference>
<keyword evidence="5 7" id="KW-0472">Membrane</keyword>
<evidence type="ECO:0000256" key="3">
    <source>
        <dbReference type="ARBA" id="ARBA00022729"/>
    </source>
</evidence>
<evidence type="ECO:0000313" key="10">
    <source>
        <dbReference type="EMBL" id="KYO29218.1"/>
    </source>
</evidence>
<dbReference type="SUPFAM" id="SSF48726">
    <property type="entry name" value="Immunoglobulin"/>
    <property type="match status" value="2"/>
</dbReference>
<dbReference type="Pfam" id="PF00622">
    <property type="entry name" value="SPRY"/>
    <property type="match status" value="1"/>
</dbReference>
<dbReference type="PANTHER" id="PTHR24103">
    <property type="entry name" value="E3 UBIQUITIN-PROTEIN LIGASE TRIM"/>
    <property type="match status" value="1"/>
</dbReference>
<dbReference type="Pfam" id="PF07686">
    <property type="entry name" value="V-set"/>
    <property type="match status" value="1"/>
</dbReference>
<dbReference type="PRINTS" id="PR01407">
    <property type="entry name" value="BUTYPHLNCDUF"/>
</dbReference>
<dbReference type="SMART" id="SM00449">
    <property type="entry name" value="SPRY"/>
    <property type="match status" value="1"/>
</dbReference>
<evidence type="ECO:0000256" key="1">
    <source>
        <dbReference type="ARBA" id="ARBA00004479"/>
    </source>
</evidence>
<keyword evidence="4 7" id="KW-1133">Transmembrane helix</keyword>
<dbReference type="InterPro" id="IPR003877">
    <property type="entry name" value="SPRY_dom"/>
</dbReference>
<dbReference type="InterPro" id="IPR003879">
    <property type="entry name" value="Butyrophylin_SPRY"/>
</dbReference>
<dbReference type="InterPro" id="IPR050143">
    <property type="entry name" value="TRIM/RBCC"/>
</dbReference>
<dbReference type="InterPro" id="IPR013106">
    <property type="entry name" value="Ig_V-set"/>
</dbReference>
<dbReference type="PROSITE" id="PS50188">
    <property type="entry name" value="B302_SPRY"/>
    <property type="match status" value="1"/>
</dbReference>